<dbReference type="InterPro" id="IPR002586">
    <property type="entry name" value="CobQ/CobB/MinD/ParA_Nub-bd_dom"/>
</dbReference>
<dbReference type="AlphaFoldDB" id="A0A3N1MB46"/>
<dbReference type="GO" id="GO:0051782">
    <property type="term" value="P:negative regulation of cell division"/>
    <property type="evidence" value="ECO:0007669"/>
    <property type="project" value="TreeGrafter"/>
</dbReference>
<accession>A0A3N1MB46</accession>
<name>A0A3N1MB46_9PROT</name>
<evidence type="ECO:0000313" key="5">
    <source>
        <dbReference type="Proteomes" id="UP000278222"/>
    </source>
</evidence>
<dbReference type="Gene3D" id="3.40.50.300">
    <property type="entry name" value="P-loop containing nucleotide triphosphate hydrolases"/>
    <property type="match status" value="1"/>
</dbReference>
<dbReference type="EMBL" id="RJKX01000013">
    <property type="protein sequence ID" value="ROP99926.1"/>
    <property type="molecule type" value="Genomic_DNA"/>
</dbReference>
<sequence>MARVSGRSGSITTFFSYKGGVGRTMALANVGFLAAMAGKRVLLMDWDLEAPGLAYYFRGMTDHADSRRIRTADGILDLFWIWTSGIRSAKSKTALDEHVRTFRSGALFDQCTRSLVSELRLPDGARLDFIGAGSPTIRAPDLVPYADALARFSWTDFFEQSAGGIMIEALRNWCRDSYDVILVDSRTGLADVAGICTMQLPDAVLLCFVLNRQNIEGISQVATAVKGSRGDAVQLRICPMRVSQDRPTEEADARARAHRHLQRAGLDLGAVEADMERIAIPVAGNVPFYETLAPFSASDPAHDVLTLAYQTLTETLTGVELYRPKIDSAWREQVRRRLEPKLTTVEYLKSLEHADPGRAREEIDRYLLGAIDADPAVELDRDYVEALVSAAFSIAALSWDSDSKDSEVEAKEVAKNAVDLLRRLNALSDGDWRLRLVDALEDLDVYFGSRDAGGRYAELDDILEAGPQDLEILQRRISLTLSEARSQAQGRSTQSLRMTDKARSLLDAMRELADADAAVLALAEGEIGDVRSAVLMKSNPSAARREALLALDALSKAAAGISASTISASLHLRIARVESAAADAERHLLEAAKIWPRSVVSDMPTYTWAVETLLNGPDFAAAALAFVNSVFGTTQRRVSARRPVRSSIPIMLDSQEAIRFATTTERLALAVSETRKGSAERALGALAEVSGQVLSRTLRRQLSRRSARSSASALIKNYAHLHDTLIAVGAPKGSLDLLSEVIISFDRPRSEDT</sequence>
<dbReference type="GO" id="GO:0016887">
    <property type="term" value="F:ATP hydrolysis activity"/>
    <property type="evidence" value="ECO:0007669"/>
    <property type="project" value="TreeGrafter"/>
</dbReference>
<evidence type="ECO:0000259" key="3">
    <source>
        <dbReference type="Pfam" id="PF01656"/>
    </source>
</evidence>
<dbReference type="OrthoDB" id="9804460at2"/>
<keyword evidence="1" id="KW-0547">Nucleotide-binding</keyword>
<dbReference type="GO" id="GO:0005829">
    <property type="term" value="C:cytosol"/>
    <property type="evidence" value="ECO:0007669"/>
    <property type="project" value="TreeGrafter"/>
</dbReference>
<keyword evidence="2" id="KW-0067">ATP-binding</keyword>
<proteinExistence type="predicted"/>
<dbReference type="InterPro" id="IPR050625">
    <property type="entry name" value="ParA/MinD_ATPase"/>
</dbReference>
<reference evidence="4 5" key="1">
    <citation type="submission" date="2018-11" db="EMBL/GenBank/DDBJ databases">
        <title>Genomic Encyclopedia of Type Strains, Phase IV (KMG-IV): sequencing the most valuable type-strain genomes for metagenomic binning, comparative biology and taxonomic classification.</title>
        <authorList>
            <person name="Goeker M."/>
        </authorList>
    </citation>
    <scope>NUCLEOTIDE SEQUENCE [LARGE SCALE GENOMIC DNA]</scope>
    <source>
        <strain evidence="4 5">DSM 5900</strain>
    </source>
</reference>
<dbReference type="PANTHER" id="PTHR43384:SF6">
    <property type="entry name" value="SEPTUM SITE-DETERMINING PROTEIN MIND HOMOLOG, CHLOROPLASTIC"/>
    <property type="match status" value="1"/>
</dbReference>
<evidence type="ECO:0000256" key="1">
    <source>
        <dbReference type="ARBA" id="ARBA00022741"/>
    </source>
</evidence>
<dbReference type="PANTHER" id="PTHR43384">
    <property type="entry name" value="SEPTUM SITE-DETERMINING PROTEIN MIND HOMOLOG, CHLOROPLASTIC-RELATED"/>
    <property type="match status" value="1"/>
</dbReference>
<gene>
    <name evidence="4" type="ORF">EDC65_1721</name>
</gene>
<evidence type="ECO:0000256" key="2">
    <source>
        <dbReference type="ARBA" id="ARBA00022840"/>
    </source>
</evidence>
<organism evidence="4 5">
    <name type="scientific">Stella humosa</name>
    <dbReference type="NCBI Taxonomy" id="94"/>
    <lineage>
        <taxon>Bacteria</taxon>
        <taxon>Pseudomonadati</taxon>
        <taxon>Pseudomonadota</taxon>
        <taxon>Alphaproteobacteria</taxon>
        <taxon>Rhodospirillales</taxon>
        <taxon>Stellaceae</taxon>
        <taxon>Stella</taxon>
    </lineage>
</organism>
<dbReference type="SUPFAM" id="SSF52540">
    <property type="entry name" value="P-loop containing nucleoside triphosphate hydrolases"/>
    <property type="match status" value="1"/>
</dbReference>
<protein>
    <submittedName>
        <fullName evidence="4">CobQ/CobB/MinD/ParA family nucleotide binding protein</fullName>
    </submittedName>
</protein>
<dbReference type="Proteomes" id="UP000278222">
    <property type="component" value="Unassembled WGS sequence"/>
</dbReference>
<comment type="caution">
    <text evidence="4">The sequence shown here is derived from an EMBL/GenBank/DDBJ whole genome shotgun (WGS) entry which is preliminary data.</text>
</comment>
<keyword evidence="5" id="KW-1185">Reference proteome</keyword>
<dbReference type="RefSeq" id="WP_123689263.1">
    <property type="nucleotide sequence ID" value="NZ_RJKX01000013.1"/>
</dbReference>
<dbReference type="GO" id="GO:0005524">
    <property type="term" value="F:ATP binding"/>
    <property type="evidence" value="ECO:0007669"/>
    <property type="project" value="UniProtKB-KW"/>
</dbReference>
<dbReference type="GO" id="GO:0009898">
    <property type="term" value="C:cytoplasmic side of plasma membrane"/>
    <property type="evidence" value="ECO:0007669"/>
    <property type="project" value="TreeGrafter"/>
</dbReference>
<evidence type="ECO:0000313" key="4">
    <source>
        <dbReference type="EMBL" id="ROP99926.1"/>
    </source>
</evidence>
<feature type="domain" description="CobQ/CobB/MinD/ParA nucleotide binding" evidence="3">
    <location>
        <begin position="14"/>
        <end position="214"/>
    </location>
</feature>
<dbReference type="NCBIfam" id="NF047398">
    <property type="entry name" value="AAA_KGGVGR"/>
    <property type="match status" value="1"/>
</dbReference>
<dbReference type="InterPro" id="IPR027417">
    <property type="entry name" value="P-loop_NTPase"/>
</dbReference>
<dbReference type="Pfam" id="PF01656">
    <property type="entry name" value="CbiA"/>
    <property type="match status" value="1"/>
</dbReference>